<name>D7C830_STRBB</name>
<evidence type="ECO:0000313" key="4">
    <source>
        <dbReference type="Proteomes" id="UP000000377"/>
    </source>
</evidence>
<dbReference type="Proteomes" id="UP000000377">
    <property type="component" value="Chromosome"/>
</dbReference>
<dbReference type="HOGENOM" id="CLU_054570_0_0_11"/>
<dbReference type="Gene3D" id="3.40.50.1110">
    <property type="entry name" value="SGNH hydrolase"/>
    <property type="match status" value="1"/>
</dbReference>
<dbReference type="PANTHER" id="PTHR43784:SF2">
    <property type="entry name" value="GDSL-LIKE LIPASE_ACYLHYDROLASE, PUTATIVE (AFU_ORTHOLOGUE AFUA_2G00820)-RELATED"/>
    <property type="match status" value="1"/>
</dbReference>
<feature type="region of interest" description="Disordered" evidence="1">
    <location>
        <begin position="1"/>
        <end position="72"/>
    </location>
</feature>
<dbReference type="InterPro" id="IPR036514">
    <property type="entry name" value="SGNH_hydro_sf"/>
</dbReference>
<accession>D7C830</accession>
<dbReference type="AlphaFoldDB" id="D7C830"/>
<dbReference type="PANTHER" id="PTHR43784">
    <property type="entry name" value="GDSL-LIKE LIPASE/ACYLHYDROLASE, PUTATIVE (AFU_ORTHOLOGUE AFUA_2G00820)-RELATED"/>
    <property type="match status" value="1"/>
</dbReference>
<dbReference type="eggNOG" id="COG2755">
    <property type="taxonomic scope" value="Bacteria"/>
</dbReference>
<dbReference type="CDD" id="cd01832">
    <property type="entry name" value="SGNH_hydrolase_like_1"/>
    <property type="match status" value="1"/>
</dbReference>
<dbReference type="PATRIC" id="fig|749414.3.peg.1099"/>
<evidence type="ECO:0000256" key="1">
    <source>
        <dbReference type="SAM" id="MobiDB-lite"/>
    </source>
</evidence>
<organism evidence="3 4">
    <name type="scientific">Streptomyces bingchenggensis (strain BCW-1)</name>
    <dbReference type="NCBI Taxonomy" id="749414"/>
    <lineage>
        <taxon>Bacteria</taxon>
        <taxon>Bacillati</taxon>
        <taxon>Actinomycetota</taxon>
        <taxon>Actinomycetes</taxon>
        <taxon>Kitasatosporales</taxon>
        <taxon>Streptomycetaceae</taxon>
        <taxon>Streptomyces</taxon>
    </lineage>
</organism>
<sequence>MCGPGAPVPADPAGQEGREVPSDGVVVAAPTAARRIVGRRPGEETAEQGGRDGEPCGLIVRPLPACPPRPSVGAATAVVAEFDAASAAGVRAPDDPSGHPAAQPPRPPDQPAADRPPHILRFAALGDSLSEGMGDPAPDGGWRGWAVHLAGGLAPLPGAVELVNVSRSGALSTDLVDGQLAAARTARPHLASVVAGANDTLRAAFDIRRVAEALDTVIGTLRADGAVVLTACLPDPGRMLGLPAPLARPLARRMRAVNTVVHTLSRRYEAVHVHLADHSWVEERAAWSVDRLHPSELGHRLLAREFHAALTVRGLATGRPPAEALDGPPPSLLSGAWWMATRGTRWVADRCTDLLPDLLKLAALECRHAVLGTGHRLDARDRLETRAALAAITPERTAHRPHDTDHAIQANGATMAG</sequence>
<reference evidence="3 4" key="1">
    <citation type="journal article" date="2010" name="J. Bacteriol.">
        <title>Genome sequence of the milbemycin-producing bacterium Streptomyces bingchenggensis.</title>
        <authorList>
            <person name="Wang X.J."/>
            <person name="Yan Y.J."/>
            <person name="Zhang B."/>
            <person name="An J."/>
            <person name="Wang J.J."/>
            <person name="Tian J."/>
            <person name="Jiang L."/>
            <person name="Chen Y.H."/>
            <person name="Huang S.X."/>
            <person name="Yin M."/>
            <person name="Zhang J."/>
            <person name="Gao A.L."/>
            <person name="Liu C.X."/>
            <person name="Zhu Z.X."/>
            <person name="Xiang W.S."/>
        </authorList>
    </citation>
    <scope>NUCLEOTIDE SEQUENCE [LARGE SCALE GENOMIC DNA]</scope>
    <source>
        <strain evidence="3 4">BCW-1</strain>
    </source>
</reference>
<dbReference type="STRING" id="749414.SBI_01070"/>
<feature type="compositionally biased region" description="Pro residues" evidence="1">
    <location>
        <begin position="1"/>
        <end position="10"/>
    </location>
</feature>
<dbReference type="KEGG" id="sbh:SBI_01070"/>
<dbReference type="InterPro" id="IPR053140">
    <property type="entry name" value="GDSL_Rv0518-like"/>
</dbReference>
<dbReference type="EMBL" id="CP002047">
    <property type="protein sequence ID" value="ADI04191.1"/>
    <property type="molecule type" value="Genomic_DNA"/>
</dbReference>
<feature type="domain" description="SGNH hydrolase-type esterase" evidence="2">
    <location>
        <begin position="124"/>
        <end position="301"/>
    </location>
</feature>
<proteinExistence type="predicted"/>
<dbReference type="SUPFAM" id="SSF52266">
    <property type="entry name" value="SGNH hydrolase"/>
    <property type="match status" value="1"/>
</dbReference>
<protein>
    <recommendedName>
        <fullName evidence="2">SGNH hydrolase-type esterase domain-containing protein</fullName>
    </recommendedName>
</protein>
<gene>
    <name evidence="3" type="ordered locus">SBI_01070</name>
</gene>
<keyword evidence="4" id="KW-1185">Reference proteome</keyword>
<dbReference type="InterPro" id="IPR013830">
    <property type="entry name" value="SGNH_hydro"/>
</dbReference>
<evidence type="ECO:0000259" key="2">
    <source>
        <dbReference type="Pfam" id="PF13472"/>
    </source>
</evidence>
<dbReference type="Pfam" id="PF13472">
    <property type="entry name" value="Lipase_GDSL_2"/>
    <property type="match status" value="1"/>
</dbReference>
<feature type="region of interest" description="Disordered" evidence="1">
    <location>
        <begin position="87"/>
        <end position="116"/>
    </location>
</feature>
<evidence type="ECO:0000313" key="3">
    <source>
        <dbReference type="EMBL" id="ADI04191.1"/>
    </source>
</evidence>